<evidence type="ECO:0000256" key="6">
    <source>
        <dbReference type="ARBA" id="ARBA00022989"/>
    </source>
</evidence>
<evidence type="ECO:0000256" key="4">
    <source>
        <dbReference type="ARBA" id="ARBA00022475"/>
    </source>
</evidence>
<proteinExistence type="inferred from homology"/>
<dbReference type="RefSeq" id="WP_231917082.1">
    <property type="nucleotide sequence ID" value="NZ_LT629757.1"/>
</dbReference>
<organism evidence="9 10">
    <name type="scientific">Nocardioides scoriae</name>
    <dbReference type="NCBI Taxonomy" id="642780"/>
    <lineage>
        <taxon>Bacteria</taxon>
        <taxon>Bacillati</taxon>
        <taxon>Actinomycetota</taxon>
        <taxon>Actinomycetes</taxon>
        <taxon>Propionibacteriales</taxon>
        <taxon>Nocardioidaceae</taxon>
        <taxon>Nocardioides</taxon>
    </lineage>
</organism>
<dbReference type="Proteomes" id="UP000198859">
    <property type="component" value="Chromosome I"/>
</dbReference>
<comment type="similarity">
    <text evidence="2 8">Belongs to the 4-toluene sulfonate uptake permease (TSUP) (TC 2.A.102) family.</text>
</comment>
<dbReference type="GO" id="GO:0005886">
    <property type="term" value="C:plasma membrane"/>
    <property type="evidence" value="ECO:0007669"/>
    <property type="project" value="UniProtKB-SubCell"/>
</dbReference>
<evidence type="ECO:0000313" key="9">
    <source>
        <dbReference type="EMBL" id="SDS17806.1"/>
    </source>
</evidence>
<dbReference type="STRING" id="642780.SAMN04488570_1303"/>
<accession>A0A1H1Q331</accession>
<sequence length="242" mass="24434">MILGVSLPVLLLVALAVLVGALAQSLVGLGLALVSAPVVTLVAPRLMPELVLALAILLPLLTLLHSRRGIDWPGLGWVLGARVPGVAVGVLLLAAFSDRSLGVAVGVMVLLAVAASLGTWELRASRPTLATAGFLSGVAGTTTSIGGPPVALVYQRRPPEQLRSTLAVFFAAGAALSLAGLGLAGRLHPGSLLLSVVLLPVLLLGQVLGVRLQGHLAPGLTRYAVLALCAASALTLLVRSLA</sequence>
<keyword evidence="3" id="KW-0813">Transport</keyword>
<dbReference type="Pfam" id="PF01925">
    <property type="entry name" value="TauE"/>
    <property type="match status" value="1"/>
</dbReference>
<protein>
    <recommendedName>
        <fullName evidence="8">Probable membrane transporter protein</fullName>
    </recommendedName>
</protein>
<feature type="transmembrane region" description="Helical" evidence="8">
    <location>
        <begin position="220"/>
        <end position="238"/>
    </location>
</feature>
<feature type="transmembrane region" description="Helical" evidence="8">
    <location>
        <begin position="47"/>
        <end position="64"/>
    </location>
</feature>
<reference evidence="10" key="1">
    <citation type="submission" date="2016-10" db="EMBL/GenBank/DDBJ databases">
        <authorList>
            <person name="Varghese N."/>
            <person name="Submissions S."/>
        </authorList>
    </citation>
    <scope>NUCLEOTIDE SEQUENCE [LARGE SCALE GENOMIC DNA]</scope>
    <source>
        <strain evidence="10">DSM 22127</strain>
    </source>
</reference>
<dbReference type="InterPro" id="IPR052017">
    <property type="entry name" value="TSUP"/>
</dbReference>
<name>A0A1H1Q331_9ACTN</name>
<dbReference type="AlphaFoldDB" id="A0A1H1Q331"/>
<keyword evidence="5 8" id="KW-0812">Transmembrane</keyword>
<dbReference type="PANTHER" id="PTHR30269:SF37">
    <property type="entry name" value="MEMBRANE TRANSPORTER PROTEIN"/>
    <property type="match status" value="1"/>
</dbReference>
<feature type="transmembrane region" description="Helical" evidence="8">
    <location>
        <begin position="101"/>
        <end position="120"/>
    </location>
</feature>
<keyword evidence="10" id="KW-1185">Reference proteome</keyword>
<evidence type="ECO:0000256" key="7">
    <source>
        <dbReference type="ARBA" id="ARBA00023136"/>
    </source>
</evidence>
<keyword evidence="4 8" id="KW-1003">Cell membrane</keyword>
<dbReference type="EMBL" id="LT629757">
    <property type="protein sequence ID" value="SDS17806.1"/>
    <property type="molecule type" value="Genomic_DNA"/>
</dbReference>
<feature type="transmembrane region" description="Helical" evidence="8">
    <location>
        <begin position="132"/>
        <end position="154"/>
    </location>
</feature>
<evidence type="ECO:0000256" key="5">
    <source>
        <dbReference type="ARBA" id="ARBA00022692"/>
    </source>
</evidence>
<comment type="subcellular location">
    <subcellularLocation>
        <location evidence="1 8">Cell membrane</location>
        <topology evidence="1 8">Multi-pass membrane protein</topology>
    </subcellularLocation>
</comment>
<feature type="transmembrane region" description="Helical" evidence="8">
    <location>
        <begin position="166"/>
        <end position="184"/>
    </location>
</feature>
<feature type="transmembrane region" description="Helical" evidence="8">
    <location>
        <begin position="76"/>
        <end position="95"/>
    </location>
</feature>
<evidence type="ECO:0000256" key="1">
    <source>
        <dbReference type="ARBA" id="ARBA00004651"/>
    </source>
</evidence>
<gene>
    <name evidence="9" type="ORF">SAMN04488570_1303</name>
</gene>
<dbReference type="PANTHER" id="PTHR30269">
    <property type="entry name" value="TRANSMEMBRANE PROTEIN YFCA"/>
    <property type="match status" value="1"/>
</dbReference>
<dbReference type="InterPro" id="IPR002781">
    <property type="entry name" value="TM_pro_TauE-like"/>
</dbReference>
<evidence type="ECO:0000256" key="8">
    <source>
        <dbReference type="RuleBase" id="RU363041"/>
    </source>
</evidence>
<evidence type="ECO:0000256" key="3">
    <source>
        <dbReference type="ARBA" id="ARBA00022448"/>
    </source>
</evidence>
<feature type="transmembrane region" description="Helical" evidence="8">
    <location>
        <begin position="191"/>
        <end position="208"/>
    </location>
</feature>
<keyword evidence="7 8" id="KW-0472">Membrane</keyword>
<keyword evidence="6 8" id="KW-1133">Transmembrane helix</keyword>
<evidence type="ECO:0000313" key="10">
    <source>
        <dbReference type="Proteomes" id="UP000198859"/>
    </source>
</evidence>
<evidence type="ECO:0000256" key="2">
    <source>
        <dbReference type="ARBA" id="ARBA00009142"/>
    </source>
</evidence>